<dbReference type="EMBL" id="LAZR01005399">
    <property type="protein sequence ID" value="KKN00241.1"/>
    <property type="molecule type" value="Genomic_DNA"/>
</dbReference>
<organism evidence="2">
    <name type="scientific">marine sediment metagenome</name>
    <dbReference type="NCBI Taxonomy" id="412755"/>
    <lineage>
        <taxon>unclassified sequences</taxon>
        <taxon>metagenomes</taxon>
        <taxon>ecological metagenomes</taxon>
    </lineage>
</organism>
<name>A0A0F9PGS5_9ZZZZ</name>
<dbReference type="AlphaFoldDB" id="A0A0F9PGS5"/>
<gene>
    <name evidence="2" type="ORF">LCGC14_1139830</name>
</gene>
<reference evidence="2" key="1">
    <citation type="journal article" date="2015" name="Nature">
        <title>Complex archaea that bridge the gap between prokaryotes and eukaryotes.</title>
        <authorList>
            <person name="Spang A."/>
            <person name="Saw J.H."/>
            <person name="Jorgensen S.L."/>
            <person name="Zaremba-Niedzwiedzka K."/>
            <person name="Martijn J."/>
            <person name="Lind A.E."/>
            <person name="van Eijk R."/>
            <person name="Schleper C."/>
            <person name="Guy L."/>
            <person name="Ettema T.J."/>
        </authorList>
    </citation>
    <scope>NUCLEOTIDE SEQUENCE</scope>
</reference>
<dbReference type="GO" id="GO:0030151">
    <property type="term" value="F:molybdenum ion binding"/>
    <property type="evidence" value="ECO:0007669"/>
    <property type="project" value="InterPro"/>
</dbReference>
<dbReference type="GO" id="GO:0003824">
    <property type="term" value="F:catalytic activity"/>
    <property type="evidence" value="ECO:0007669"/>
    <property type="project" value="InterPro"/>
</dbReference>
<dbReference type="PANTHER" id="PTHR36930:SF1">
    <property type="entry name" value="MOSC DOMAIN-CONTAINING PROTEIN"/>
    <property type="match status" value="1"/>
</dbReference>
<evidence type="ECO:0000259" key="1">
    <source>
        <dbReference type="PROSITE" id="PS51340"/>
    </source>
</evidence>
<dbReference type="PANTHER" id="PTHR36930">
    <property type="entry name" value="METAL-SULFUR CLUSTER BIOSYNTHESIS PROTEINS YUAD-RELATED"/>
    <property type="match status" value="1"/>
</dbReference>
<dbReference type="Gene3D" id="2.40.33.20">
    <property type="entry name" value="PK beta-barrel domain-like"/>
    <property type="match status" value="1"/>
</dbReference>
<dbReference type="PROSITE" id="PS51340">
    <property type="entry name" value="MOSC"/>
    <property type="match status" value="1"/>
</dbReference>
<dbReference type="SUPFAM" id="SSF50800">
    <property type="entry name" value="PK beta-barrel domain-like"/>
    <property type="match status" value="1"/>
</dbReference>
<dbReference type="InterPro" id="IPR052716">
    <property type="entry name" value="MOSC_domain"/>
</dbReference>
<comment type="caution">
    <text evidence="2">The sequence shown here is derived from an EMBL/GenBank/DDBJ whole genome shotgun (WGS) entry which is preliminary data.</text>
</comment>
<dbReference type="InterPro" id="IPR005302">
    <property type="entry name" value="MoCF_Sase_C"/>
</dbReference>
<dbReference type="GO" id="GO:0030170">
    <property type="term" value="F:pyridoxal phosphate binding"/>
    <property type="evidence" value="ECO:0007669"/>
    <property type="project" value="InterPro"/>
</dbReference>
<protein>
    <recommendedName>
        <fullName evidence="1">MOSC domain-containing protein</fullName>
    </recommendedName>
</protein>
<sequence>MAEVVSIHIVREKKTPAESCDHVTIRSNFGIEGDYRSGKYQTGQITLIESEVMDMVSRELGYEIPAGASRRQIVVRGILLEESIGYKLRLGSVLVLIEERCKPCNNMEVMIGTGAKDAMNGQGGVRCRVIKGGDLHVSDAVTVESSVCSRYERLSGLCFKLISYLIRLSNKA</sequence>
<feature type="domain" description="MOSC" evidence="1">
    <location>
        <begin position="15"/>
        <end position="144"/>
    </location>
</feature>
<accession>A0A0F9PGS5</accession>
<evidence type="ECO:0000313" key="2">
    <source>
        <dbReference type="EMBL" id="KKN00241.1"/>
    </source>
</evidence>
<proteinExistence type="predicted"/>
<dbReference type="Pfam" id="PF03473">
    <property type="entry name" value="MOSC"/>
    <property type="match status" value="1"/>
</dbReference>
<dbReference type="InterPro" id="IPR011037">
    <property type="entry name" value="Pyrv_Knase-like_insert_dom_sf"/>
</dbReference>